<dbReference type="GO" id="GO:0002098">
    <property type="term" value="P:tRNA wobble uridine modification"/>
    <property type="evidence" value="ECO:0007669"/>
    <property type="project" value="InterPro"/>
</dbReference>
<evidence type="ECO:0000256" key="7">
    <source>
        <dbReference type="ARBA" id="ARBA00022694"/>
    </source>
</evidence>
<dbReference type="GO" id="GO:0033588">
    <property type="term" value="C:elongator holoenzyme complex"/>
    <property type="evidence" value="ECO:0007669"/>
    <property type="project" value="InterPro"/>
</dbReference>
<keyword evidence="6" id="KW-0963">Cytoplasm</keyword>
<dbReference type="GO" id="GO:0005737">
    <property type="term" value="C:cytoplasm"/>
    <property type="evidence" value="ECO:0007669"/>
    <property type="project" value="UniProtKB-SubCell"/>
</dbReference>
<evidence type="ECO:0000256" key="3">
    <source>
        <dbReference type="ARBA" id="ARBA00005043"/>
    </source>
</evidence>
<dbReference type="InterPro" id="IPR008728">
    <property type="entry name" value="Elongator_complex_protein_4"/>
</dbReference>
<dbReference type="PANTHER" id="PTHR12896">
    <property type="entry name" value="PAX6 NEIGHBOR PROTEIN PAXNEB"/>
    <property type="match status" value="1"/>
</dbReference>
<comment type="subcellular location">
    <subcellularLocation>
        <location evidence="2">Cytoplasm</location>
    </subcellularLocation>
    <subcellularLocation>
        <location evidence="1">Nucleus</location>
    </subcellularLocation>
</comment>
<comment type="similarity">
    <text evidence="4">Belongs to the ELP4 family.</text>
</comment>
<gene>
    <name evidence="10" type="ORF">BC938DRAFT_476616</name>
</gene>
<dbReference type="Proteomes" id="UP000274822">
    <property type="component" value="Unassembled WGS sequence"/>
</dbReference>
<feature type="non-terminal residue" evidence="10">
    <location>
        <position position="1"/>
    </location>
</feature>
<evidence type="ECO:0000313" key="11">
    <source>
        <dbReference type="Proteomes" id="UP000274822"/>
    </source>
</evidence>
<evidence type="ECO:0000256" key="8">
    <source>
        <dbReference type="ARBA" id="ARBA00023242"/>
    </source>
</evidence>
<feature type="region of interest" description="Disordered" evidence="9">
    <location>
        <begin position="253"/>
        <end position="303"/>
    </location>
</feature>
<evidence type="ECO:0000313" key="10">
    <source>
        <dbReference type="EMBL" id="RUS16315.1"/>
    </source>
</evidence>
<evidence type="ECO:0000256" key="5">
    <source>
        <dbReference type="ARBA" id="ARBA00020265"/>
    </source>
</evidence>
<accession>A0A433PFN3</accession>
<evidence type="ECO:0000256" key="1">
    <source>
        <dbReference type="ARBA" id="ARBA00004123"/>
    </source>
</evidence>
<keyword evidence="8" id="KW-0539">Nucleus</keyword>
<evidence type="ECO:0000256" key="9">
    <source>
        <dbReference type="SAM" id="MobiDB-lite"/>
    </source>
</evidence>
<keyword evidence="11" id="KW-1185">Reference proteome</keyword>
<dbReference type="Pfam" id="PF05625">
    <property type="entry name" value="PAXNEB"/>
    <property type="match status" value="1"/>
</dbReference>
<proteinExistence type="inferred from homology"/>
<dbReference type="UniPathway" id="UPA00988"/>
<dbReference type="GO" id="GO:0008023">
    <property type="term" value="C:transcription elongation factor complex"/>
    <property type="evidence" value="ECO:0007669"/>
    <property type="project" value="TreeGrafter"/>
</dbReference>
<reference evidence="10 11" key="1">
    <citation type="journal article" date="2018" name="New Phytol.">
        <title>Phylogenomics of Endogonaceae and evolution of mycorrhizas within Mucoromycota.</title>
        <authorList>
            <person name="Chang Y."/>
            <person name="Desiro A."/>
            <person name="Na H."/>
            <person name="Sandor L."/>
            <person name="Lipzen A."/>
            <person name="Clum A."/>
            <person name="Barry K."/>
            <person name="Grigoriev I.V."/>
            <person name="Martin F.M."/>
            <person name="Stajich J.E."/>
            <person name="Smith M.E."/>
            <person name="Bonito G."/>
            <person name="Spatafora J.W."/>
        </authorList>
    </citation>
    <scope>NUCLEOTIDE SEQUENCE [LARGE SCALE GENOMIC DNA]</scope>
    <source>
        <strain evidence="10 11">AD002</strain>
    </source>
</reference>
<name>A0A433PFN3_9FUNG</name>
<evidence type="ECO:0000256" key="4">
    <source>
        <dbReference type="ARBA" id="ARBA00007573"/>
    </source>
</evidence>
<comment type="caution">
    <text evidence="10">The sequence shown here is derived from an EMBL/GenBank/DDBJ whole genome shotgun (WGS) entry which is preliminary data.</text>
</comment>
<keyword evidence="7" id="KW-0819">tRNA processing</keyword>
<dbReference type="EMBL" id="RBNJ01024397">
    <property type="protein sequence ID" value="RUS16315.1"/>
    <property type="molecule type" value="Genomic_DNA"/>
</dbReference>
<organism evidence="10 11">
    <name type="scientific">Jimgerdemannia flammicorona</name>
    <dbReference type="NCBI Taxonomy" id="994334"/>
    <lineage>
        <taxon>Eukaryota</taxon>
        <taxon>Fungi</taxon>
        <taxon>Fungi incertae sedis</taxon>
        <taxon>Mucoromycota</taxon>
        <taxon>Mucoromycotina</taxon>
        <taxon>Endogonomycetes</taxon>
        <taxon>Endogonales</taxon>
        <taxon>Endogonaceae</taxon>
        <taxon>Jimgerdemannia</taxon>
    </lineage>
</organism>
<dbReference type="AlphaFoldDB" id="A0A433PFN3"/>
<dbReference type="Gene3D" id="3.40.50.300">
    <property type="entry name" value="P-loop containing nucleotide triphosphate hydrolases"/>
    <property type="match status" value="1"/>
</dbReference>
<dbReference type="PANTHER" id="PTHR12896:SF1">
    <property type="entry name" value="ELONGATOR COMPLEX PROTEIN 4"/>
    <property type="match status" value="1"/>
</dbReference>
<dbReference type="InterPro" id="IPR027417">
    <property type="entry name" value="P-loop_NTPase"/>
</dbReference>
<comment type="pathway">
    <text evidence="3">tRNA modification; 5-methoxycarbonylmethyl-2-thiouridine-tRNA biosynthesis.</text>
</comment>
<protein>
    <recommendedName>
        <fullName evidence="5">Elongator complex protein 4</fullName>
    </recommendedName>
</protein>
<sequence>FAAAALLSTTPTTQSPILFCHTYDLTKRIPAAAVEAASLSLIEIPSEFDDGYEDGQDDYAVLLERIRRVVEEDGFSSLTPPPSTGDRNALRIGIHSLASPHWRSRTSHVSNPLLSRLVVPLPAPTAHPTSHPQDLFRFFHALRGLLRFSYAAAVVTVPAYLYANDDAPGLMRRIEHVCDAVVEIESFAGSLVASTAPYAQTYHGLFHVHKLPALNSLLPSSTKLSVLSGGGRNNLGFRLRRKRFAIETFHLPPEGGVGERRTAPAKPQEKIQAMDGERNTPRRIIAGTGGVGSGKGRGDPLEF</sequence>
<evidence type="ECO:0000256" key="2">
    <source>
        <dbReference type="ARBA" id="ARBA00004496"/>
    </source>
</evidence>
<evidence type="ECO:0000256" key="6">
    <source>
        <dbReference type="ARBA" id="ARBA00022490"/>
    </source>
</evidence>